<dbReference type="SMART" id="SM00345">
    <property type="entry name" value="HTH_GNTR"/>
    <property type="match status" value="1"/>
</dbReference>
<accession>A0A7W4PLC7</accession>
<dbReference type="GO" id="GO:0003700">
    <property type="term" value="F:DNA-binding transcription factor activity"/>
    <property type="evidence" value="ECO:0007669"/>
    <property type="project" value="InterPro"/>
</dbReference>
<dbReference type="SMART" id="SM00895">
    <property type="entry name" value="FCD"/>
    <property type="match status" value="1"/>
</dbReference>
<dbReference type="PANTHER" id="PTHR43537">
    <property type="entry name" value="TRANSCRIPTIONAL REGULATOR, GNTR FAMILY"/>
    <property type="match status" value="1"/>
</dbReference>
<evidence type="ECO:0000259" key="4">
    <source>
        <dbReference type="PROSITE" id="PS50949"/>
    </source>
</evidence>
<dbReference type="InterPro" id="IPR011711">
    <property type="entry name" value="GntR_C"/>
</dbReference>
<keyword evidence="6" id="KW-1185">Reference proteome</keyword>
<reference evidence="5 6" key="1">
    <citation type="submission" date="2020-04" db="EMBL/GenBank/DDBJ databases">
        <title>Description of novel Gluconacetobacter.</title>
        <authorList>
            <person name="Sombolestani A."/>
        </authorList>
    </citation>
    <scope>NUCLEOTIDE SEQUENCE [LARGE SCALE GENOMIC DNA]</scope>
    <source>
        <strain evidence="5 6">LMG 27802</strain>
    </source>
</reference>
<dbReference type="Pfam" id="PF00392">
    <property type="entry name" value="GntR"/>
    <property type="match status" value="1"/>
</dbReference>
<dbReference type="PROSITE" id="PS50949">
    <property type="entry name" value="HTH_GNTR"/>
    <property type="match status" value="1"/>
</dbReference>
<dbReference type="RefSeq" id="WP_182954143.1">
    <property type="nucleotide sequence ID" value="NZ_JABEQM010000002.1"/>
</dbReference>
<dbReference type="SUPFAM" id="SSF48008">
    <property type="entry name" value="GntR ligand-binding domain-like"/>
    <property type="match status" value="1"/>
</dbReference>
<proteinExistence type="predicted"/>
<evidence type="ECO:0000256" key="2">
    <source>
        <dbReference type="ARBA" id="ARBA00023125"/>
    </source>
</evidence>
<dbReference type="InterPro" id="IPR000524">
    <property type="entry name" value="Tscrpt_reg_HTH_GntR"/>
</dbReference>
<sequence>MSASGSLTSGGKGAVLRSDRAPPLATQVFDRLRADIVCGRLLPGARISEKVLCDRLAVSRTPVREALLRLVADGLVRSRPQSGTFVAPIEVDRVLEAQFIREHLECGMVPRILDNWSADVAAALTALVDRQADAAAAGDLAEFHELDEAFHATLADTAGLAGVWDVITMAKPHLDRVRILSLDRQRHVRRLIDQHAAIVRAFDRQDGRGAQAMLRTHLREVLRSLRHLRDPPG</sequence>
<dbReference type="SUPFAM" id="SSF46785">
    <property type="entry name" value="Winged helix' DNA-binding domain"/>
    <property type="match status" value="1"/>
</dbReference>
<dbReference type="InterPro" id="IPR036390">
    <property type="entry name" value="WH_DNA-bd_sf"/>
</dbReference>
<dbReference type="InterPro" id="IPR036388">
    <property type="entry name" value="WH-like_DNA-bd_sf"/>
</dbReference>
<name>A0A7W4PLC7_9PROT</name>
<dbReference type="Gene3D" id="1.10.10.10">
    <property type="entry name" value="Winged helix-like DNA-binding domain superfamily/Winged helix DNA-binding domain"/>
    <property type="match status" value="1"/>
</dbReference>
<keyword evidence="1" id="KW-0805">Transcription regulation</keyword>
<organism evidence="5 6">
    <name type="scientific">Gluconacetobacter tumulisoli</name>
    <dbReference type="NCBI Taxonomy" id="1286189"/>
    <lineage>
        <taxon>Bacteria</taxon>
        <taxon>Pseudomonadati</taxon>
        <taxon>Pseudomonadota</taxon>
        <taxon>Alphaproteobacteria</taxon>
        <taxon>Acetobacterales</taxon>
        <taxon>Acetobacteraceae</taxon>
        <taxon>Gluconacetobacter</taxon>
    </lineage>
</organism>
<dbReference type="GO" id="GO:0003677">
    <property type="term" value="F:DNA binding"/>
    <property type="evidence" value="ECO:0007669"/>
    <property type="project" value="UniProtKB-KW"/>
</dbReference>
<gene>
    <name evidence="5" type="ORF">HLH28_02720</name>
</gene>
<dbReference type="Pfam" id="PF07729">
    <property type="entry name" value="FCD"/>
    <property type="match status" value="1"/>
</dbReference>
<evidence type="ECO:0000256" key="1">
    <source>
        <dbReference type="ARBA" id="ARBA00023015"/>
    </source>
</evidence>
<evidence type="ECO:0000256" key="3">
    <source>
        <dbReference type="ARBA" id="ARBA00023163"/>
    </source>
</evidence>
<dbReference type="InterPro" id="IPR008920">
    <property type="entry name" value="TF_FadR/GntR_C"/>
</dbReference>
<feature type="domain" description="HTH gntR-type" evidence="4">
    <location>
        <begin position="22"/>
        <end position="89"/>
    </location>
</feature>
<protein>
    <submittedName>
        <fullName evidence="5">GntR family transcriptional regulator</fullName>
    </submittedName>
</protein>
<dbReference type="Gene3D" id="1.20.120.530">
    <property type="entry name" value="GntR ligand-binding domain-like"/>
    <property type="match status" value="1"/>
</dbReference>
<dbReference type="AlphaFoldDB" id="A0A7W4PLC7"/>
<keyword evidence="3" id="KW-0804">Transcription</keyword>
<evidence type="ECO:0000313" key="5">
    <source>
        <dbReference type="EMBL" id="MBB2200499.1"/>
    </source>
</evidence>
<dbReference type="CDD" id="cd07377">
    <property type="entry name" value="WHTH_GntR"/>
    <property type="match status" value="1"/>
</dbReference>
<dbReference type="Proteomes" id="UP000578030">
    <property type="component" value="Unassembled WGS sequence"/>
</dbReference>
<dbReference type="EMBL" id="JABEQM010000002">
    <property type="protein sequence ID" value="MBB2200499.1"/>
    <property type="molecule type" value="Genomic_DNA"/>
</dbReference>
<dbReference type="PRINTS" id="PR00035">
    <property type="entry name" value="HTHGNTR"/>
</dbReference>
<dbReference type="PANTHER" id="PTHR43537:SF5">
    <property type="entry name" value="UXU OPERON TRANSCRIPTIONAL REGULATOR"/>
    <property type="match status" value="1"/>
</dbReference>
<comment type="caution">
    <text evidence="5">The sequence shown here is derived from an EMBL/GenBank/DDBJ whole genome shotgun (WGS) entry which is preliminary data.</text>
</comment>
<keyword evidence="2" id="KW-0238">DNA-binding</keyword>
<evidence type="ECO:0000313" key="6">
    <source>
        <dbReference type="Proteomes" id="UP000578030"/>
    </source>
</evidence>